<sequence length="94" mass="10283">MSGSRTAKWRGPGPKMQQSKGADPILFSVTSDPFPLASHRREAPSESVLVSLSRVASLCRVAEMDGLALARREPASPHLHTILSTFLARDREEQ</sequence>
<proteinExistence type="predicted"/>
<name>A0A8H4P2L1_9HYPO</name>
<organism evidence="2 3">
    <name type="scientific">Fusarium albosuccineum</name>
    <dbReference type="NCBI Taxonomy" id="1237068"/>
    <lineage>
        <taxon>Eukaryota</taxon>
        <taxon>Fungi</taxon>
        <taxon>Dikarya</taxon>
        <taxon>Ascomycota</taxon>
        <taxon>Pezizomycotina</taxon>
        <taxon>Sordariomycetes</taxon>
        <taxon>Hypocreomycetidae</taxon>
        <taxon>Hypocreales</taxon>
        <taxon>Nectriaceae</taxon>
        <taxon>Fusarium</taxon>
        <taxon>Fusarium decemcellulare species complex</taxon>
    </lineage>
</organism>
<reference evidence="2 3" key="1">
    <citation type="submission" date="2020-01" db="EMBL/GenBank/DDBJ databases">
        <title>Identification and distribution of gene clusters putatively required for synthesis of sphingolipid metabolism inhibitors in phylogenetically diverse species of the filamentous fungus Fusarium.</title>
        <authorList>
            <person name="Kim H.-S."/>
            <person name="Busman M."/>
            <person name="Brown D.W."/>
            <person name="Divon H."/>
            <person name="Uhlig S."/>
            <person name="Proctor R.H."/>
        </authorList>
    </citation>
    <scope>NUCLEOTIDE SEQUENCE [LARGE SCALE GENOMIC DNA]</scope>
    <source>
        <strain evidence="2 3">NRRL 20459</strain>
    </source>
</reference>
<evidence type="ECO:0000256" key="1">
    <source>
        <dbReference type="SAM" id="MobiDB-lite"/>
    </source>
</evidence>
<evidence type="ECO:0000313" key="2">
    <source>
        <dbReference type="EMBL" id="KAF4460199.1"/>
    </source>
</evidence>
<feature type="region of interest" description="Disordered" evidence="1">
    <location>
        <begin position="1"/>
        <end position="24"/>
    </location>
</feature>
<protein>
    <submittedName>
        <fullName evidence="2">Uncharacterized protein</fullName>
    </submittedName>
</protein>
<accession>A0A8H4P2L1</accession>
<dbReference type="EMBL" id="JAADYS010001995">
    <property type="protein sequence ID" value="KAF4460199.1"/>
    <property type="molecule type" value="Genomic_DNA"/>
</dbReference>
<dbReference type="Proteomes" id="UP000554235">
    <property type="component" value="Unassembled WGS sequence"/>
</dbReference>
<dbReference type="AlphaFoldDB" id="A0A8H4P2L1"/>
<gene>
    <name evidence="2" type="ORF">FALBO_13024</name>
</gene>
<comment type="caution">
    <text evidence="2">The sequence shown here is derived from an EMBL/GenBank/DDBJ whole genome shotgun (WGS) entry which is preliminary data.</text>
</comment>
<evidence type="ECO:0000313" key="3">
    <source>
        <dbReference type="Proteomes" id="UP000554235"/>
    </source>
</evidence>
<keyword evidence="3" id="KW-1185">Reference proteome</keyword>